<keyword evidence="1" id="KW-0732">Signal</keyword>
<dbReference type="AlphaFoldDB" id="A0A0U2VCT8"/>
<dbReference type="EMBL" id="KT754952">
    <property type="protein sequence ID" value="ALS04786.1"/>
    <property type="molecule type" value="mRNA"/>
</dbReference>
<evidence type="ECO:0000256" key="1">
    <source>
        <dbReference type="SAM" id="SignalP"/>
    </source>
</evidence>
<sequence length="113" mass="12684">MGVTYLVPILLVVLLSFSTDTRAKSYIMETDDIAEQPQNKPTNDRTLNHDMKRLFENPQGVSDYTNSEEDDKIRGVKITVSCNGKVKTYTSPMSADVFNRDNCEILSIGDGDF</sequence>
<feature type="signal peptide" evidence="1">
    <location>
        <begin position="1"/>
        <end position="23"/>
    </location>
</feature>
<organism evidence="2">
    <name type="scientific">Pseudodiaptomus poplesia</name>
    <dbReference type="NCBI Taxonomy" id="213370"/>
    <lineage>
        <taxon>Eukaryota</taxon>
        <taxon>Metazoa</taxon>
        <taxon>Ecdysozoa</taxon>
        <taxon>Arthropoda</taxon>
        <taxon>Crustacea</taxon>
        <taxon>Multicrustacea</taxon>
        <taxon>Hexanauplia</taxon>
        <taxon>Copepoda</taxon>
        <taxon>Calanoida</taxon>
        <taxon>Pseudodiaptomidae</taxon>
        <taxon>Pseudodiaptomus</taxon>
    </lineage>
</organism>
<name>A0A0U2VCT8_9MAXI</name>
<protein>
    <submittedName>
        <fullName evidence="2">Uncharacterized protein</fullName>
    </submittedName>
</protein>
<reference evidence="2" key="1">
    <citation type="journal article" date="2015" name="Sci. Rep.">
        <title>Spliced leader RNA trans-splicing discovered in copepods.</title>
        <authorList>
            <person name="Yang F."/>
            <person name="Xu D."/>
            <person name="Zhuang Y."/>
            <person name="Yi X."/>
            <person name="Huang Y."/>
            <person name="Chen H."/>
            <person name="Lin S."/>
            <person name="Campbell D.A."/>
            <person name="Sturm N.R."/>
            <person name="Liu G."/>
            <person name="Zhang H."/>
        </authorList>
    </citation>
    <scope>NUCLEOTIDE SEQUENCE</scope>
</reference>
<proteinExistence type="evidence at transcript level"/>
<feature type="chain" id="PRO_5006832945" evidence="1">
    <location>
        <begin position="24"/>
        <end position="113"/>
    </location>
</feature>
<evidence type="ECO:0000313" key="2">
    <source>
        <dbReference type="EMBL" id="ALS04786.1"/>
    </source>
</evidence>
<accession>A0A0U2VCT8</accession>